<comment type="caution">
    <text evidence="2">The sequence shown here is derived from an EMBL/GenBank/DDBJ whole genome shotgun (WGS) entry which is preliminary data.</text>
</comment>
<evidence type="ECO:0000256" key="1">
    <source>
        <dbReference type="SAM" id="MobiDB-lite"/>
    </source>
</evidence>
<evidence type="ECO:0000313" key="3">
    <source>
        <dbReference type="Proteomes" id="UP000070089"/>
    </source>
</evidence>
<dbReference type="OrthoDB" id="10253310at2759"/>
<proteinExistence type="predicted"/>
<accession>A0A132NX91</accession>
<dbReference type="VEuPathDB" id="GiardiaDB:QR46_1339"/>
<dbReference type="EMBL" id="JXTI01000026">
    <property type="protein sequence ID" value="KWX14674.1"/>
    <property type="molecule type" value="Genomic_DNA"/>
</dbReference>
<dbReference type="AlphaFoldDB" id="A0A132NX91"/>
<protein>
    <submittedName>
        <fullName evidence="2">Uncharacterized protein</fullName>
    </submittedName>
</protein>
<gene>
    <name evidence="2" type="ORF">QR46_1339</name>
</gene>
<feature type="region of interest" description="Disordered" evidence="1">
    <location>
        <begin position="55"/>
        <end position="74"/>
    </location>
</feature>
<sequence length="373" mass="41035">MIQSAWSRVYKLGYFLSSLRFVLGVNGVTDVMPLLQLRSLSTGTVPDTALQLQNSTSAKHSDLESNSTLGSQVKTRGGSRAVSVTVRSGTKGCLVASCTPLCGQAHVPQLLSSLENHVHPPNRRAKTMLQSGMKSVVQPTRVAIKTIDGPPEYPPSYFPNPLTLPLIDFTLGNCQLSREVIKDPIRREDVCEAVDPGAPGVGSLGHRIANHSITMASSGVFKESKKTNEYYMIHAIQSNLAIIRRTTNTLIKRLQDQLISNEKALAECRSRIDNAEAHATSLDAMTERVQTFASNTTLQELCAINKDQEDVSRVVTHLNTQLDKDIKVLDEMCAFGHDFSQRVMLYRSRLPVFEKTMIVLKLKCDAIKSKIGS</sequence>
<evidence type="ECO:0000313" key="2">
    <source>
        <dbReference type="EMBL" id="KWX14674.1"/>
    </source>
</evidence>
<reference evidence="2 3" key="1">
    <citation type="journal article" date="2015" name="Mol. Biochem. Parasitol.">
        <title>Identification of polymorphic genes for use in assemblage B genotyping assays through comparative genomics of multiple assemblage B Giardia duodenalis isolates.</title>
        <authorList>
            <person name="Wielinga C."/>
            <person name="Thompson R.C."/>
            <person name="Monis P."/>
            <person name="Ryan U."/>
        </authorList>
    </citation>
    <scope>NUCLEOTIDE SEQUENCE [LARGE SCALE GENOMIC DNA]</scope>
    <source>
        <strain evidence="2 3">BAH15c1</strain>
    </source>
</reference>
<dbReference type="Proteomes" id="UP000070089">
    <property type="component" value="Unassembled WGS sequence"/>
</dbReference>
<organism evidence="2 3">
    <name type="scientific">Giardia duodenalis assemblage B</name>
    <dbReference type="NCBI Taxonomy" id="1394984"/>
    <lineage>
        <taxon>Eukaryota</taxon>
        <taxon>Metamonada</taxon>
        <taxon>Diplomonadida</taxon>
        <taxon>Hexamitidae</taxon>
        <taxon>Giardiinae</taxon>
        <taxon>Giardia</taxon>
    </lineage>
</organism>
<name>A0A132NX91_GIAIN</name>